<evidence type="ECO:0000256" key="3">
    <source>
        <dbReference type="ARBA" id="ARBA00004524"/>
    </source>
</evidence>
<keyword evidence="6" id="KW-0812">Transmembrane</keyword>
<evidence type="ECO:0000256" key="11">
    <source>
        <dbReference type="ARBA" id="ARBA00023002"/>
    </source>
</evidence>
<evidence type="ECO:0000313" key="17">
    <source>
        <dbReference type="Proteomes" id="UP001344447"/>
    </source>
</evidence>
<feature type="compositionally biased region" description="Basic and acidic residues" evidence="14">
    <location>
        <begin position="159"/>
        <end position="171"/>
    </location>
</feature>
<dbReference type="GO" id="GO:0005789">
    <property type="term" value="C:endoplasmic reticulum membrane"/>
    <property type="evidence" value="ECO:0007669"/>
    <property type="project" value="UniProtKB-SubCell"/>
</dbReference>
<evidence type="ECO:0000256" key="10">
    <source>
        <dbReference type="ARBA" id="ARBA00022989"/>
    </source>
</evidence>
<dbReference type="PRINTS" id="PR00420">
    <property type="entry name" value="RNGMNOXGNASE"/>
</dbReference>
<evidence type="ECO:0000256" key="5">
    <source>
        <dbReference type="ARBA" id="ARBA00022630"/>
    </source>
</evidence>
<name>A0AAN7Z2G5_9MYCE</name>
<dbReference type="AlphaFoldDB" id="A0AAN7Z2G5"/>
<evidence type="ECO:0000256" key="8">
    <source>
        <dbReference type="ARBA" id="ARBA00022827"/>
    </source>
</evidence>
<comment type="similarity">
    <text evidence="4 13">Belongs to the squalene monooxygenase family.</text>
</comment>
<dbReference type="GO" id="GO:0050660">
    <property type="term" value="F:flavin adenine dinucleotide binding"/>
    <property type="evidence" value="ECO:0007669"/>
    <property type="project" value="UniProtKB-UniRule"/>
</dbReference>
<dbReference type="InterPro" id="IPR013698">
    <property type="entry name" value="Squalene_epoxidase"/>
</dbReference>
<feature type="region of interest" description="Disordered" evidence="14">
    <location>
        <begin position="159"/>
        <end position="188"/>
    </location>
</feature>
<keyword evidence="9" id="KW-0492">Microsome</keyword>
<dbReference type="PANTHER" id="PTHR10835:SF0">
    <property type="entry name" value="SQUALENE MONOOXYGENASE"/>
    <property type="match status" value="1"/>
</dbReference>
<dbReference type="FunFam" id="3.50.50.60:FF:000166">
    <property type="entry name" value="Squalene monooxygenase Erg1"/>
    <property type="match status" value="1"/>
</dbReference>
<evidence type="ECO:0000256" key="1">
    <source>
        <dbReference type="ARBA" id="ARBA00001974"/>
    </source>
</evidence>
<keyword evidence="17" id="KW-1185">Reference proteome</keyword>
<comment type="caution">
    <text evidence="16">The sequence shown here is derived from an EMBL/GenBank/DDBJ whole genome shotgun (WGS) entry which is preliminary data.</text>
</comment>
<keyword evidence="12" id="KW-0472">Membrane</keyword>
<comment type="subcellular location">
    <subcellularLocation>
        <location evidence="2">Endoplasmic reticulum membrane</location>
        <topology evidence="2">Multi-pass membrane protein</topology>
    </subcellularLocation>
    <subcellularLocation>
        <location evidence="3">Microsome membrane</location>
    </subcellularLocation>
</comment>
<dbReference type="InterPro" id="IPR040125">
    <property type="entry name" value="Squalene_monox"/>
</dbReference>
<evidence type="ECO:0000256" key="7">
    <source>
        <dbReference type="ARBA" id="ARBA00022824"/>
    </source>
</evidence>
<evidence type="ECO:0000256" key="13">
    <source>
        <dbReference type="RuleBase" id="RU367121"/>
    </source>
</evidence>
<feature type="compositionally biased region" description="Low complexity" evidence="14">
    <location>
        <begin position="173"/>
        <end position="188"/>
    </location>
</feature>
<accession>A0AAN7Z2G5</accession>
<dbReference type="EC" id="1.14.14.17" evidence="13"/>
<dbReference type="Proteomes" id="UP001344447">
    <property type="component" value="Unassembled WGS sequence"/>
</dbReference>
<keyword evidence="8 13" id="KW-0274">FAD</keyword>
<keyword evidence="5 13" id="KW-0285">Flavoprotein</keyword>
<evidence type="ECO:0000256" key="2">
    <source>
        <dbReference type="ARBA" id="ARBA00004477"/>
    </source>
</evidence>
<gene>
    <name evidence="16" type="ORF">RB653_003420</name>
</gene>
<evidence type="ECO:0000256" key="12">
    <source>
        <dbReference type="ARBA" id="ARBA00023136"/>
    </source>
</evidence>
<dbReference type="GO" id="GO:0016126">
    <property type="term" value="P:sterol biosynthetic process"/>
    <property type="evidence" value="ECO:0007669"/>
    <property type="project" value="UniProtKB-UniRule"/>
</dbReference>
<dbReference type="SUPFAM" id="SSF51905">
    <property type="entry name" value="FAD/NAD(P)-binding domain"/>
    <property type="match status" value="1"/>
</dbReference>
<comment type="catalytic activity">
    <reaction evidence="13">
        <text>squalene + reduced [NADPH--hemoprotein reductase] + O2 = (S)-2,3-epoxysqualene + oxidized [NADPH--hemoprotein reductase] + H2O + H(+)</text>
        <dbReference type="Rhea" id="RHEA:25282"/>
        <dbReference type="Rhea" id="RHEA-COMP:11964"/>
        <dbReference type="Rhea" id="RHEA-COMP:11965"/>
        <dbReference type="ChEBI" id="CHEBI:15377"/>
        <dbReference type="ChEBI" id="CHEBI:15378"/>
        <dbReference type="ChEBI" id="CHEBI:15379"/>
        <dbReference type="ChEBI" id="CHEBI:15440"/>
        <dbReference type="ChEBI" id="CHEBI:15441"/>
        <dbReference type="ChEBI" id="CHEBI:57618"/>
        <dbReference type="ChEBI" id="CHEBI:58210"/>
        <dbReference type="EC" id="1.14.14.17"/>
    </reaction>
</comment>
<proteinExistence type="inferred from homology"/>
<dbReference type="EMBL" id="JAVFKY010000001">
    <property type="protein sequence ID" value="KAK5581840.1"/>
    <property type="molecule type" value="Genomic_DNA"/>
</dbReference>
<keyword evidence="11 13" id="KW-0560">Oxidoreductase</keyword>
<protein>
    <recommendedName>
        <fullName evidence="13">Squalene monooxygenase</fullName>
        <ecNumber evidence="13">1.14.14.17</ecNumber>
    </recommendedName>
</protein>
<evidence type="ECO:0000256" key="9">
    <source>
        <dbReference type="ARBA" id="ARBA00022848"/>
    </source>
</evidence>
<dbReference type="Gene3D" id="3.50.50.60">
    <property type="entry name" value="FAD/NAD(P)-binding domain"/>
    <property type="match status" value="1"/>
</dbReference>
<reference evidence="16 17" key="1">
    <citation type="submission" date="2023-11" db="EMBL/GenBank/DDBJ databases">
        <title>Dfirmibasis_genome.</title>
        <authorList>
            <person name="Edelbroek B."/>
            <person name="Kjellin J."/>
            <person name="Jerlstrom-Hultqvist J."/>
            <person name="Soderbom F."/>
        </authorList>
    </citation>
    <scope>NUCLEOTIDE SEQUENCE [LARGE SCALE GENOMIC DNA]</scope>
    <source>
        <strain evidence="16 17">TNS-C-14</strain>
    </source>
</reference>
<dbReference type="InterPro" id="IPR036188">
    <property type="entry name" value="FAD/NAD-bd_sf"/>
</dbReference>
<evidence type="ECO:0000256" key="6">
    <source>
        <dbReference type="ARBA" id="ARBA00022692"/>
    </source>
</evidence>
<keyword evidence="10" id="KW-1133">Transmembrane helix</keyword>
<evidence type="ECO:0000256" key="4">
    <source>
        <dbReference type="ARBA" id="ARBA00008802"/>
    </source>
</evidence>
<dbReference type="Pfam" id="PF13450">
    <property type="entry name" value="NAD_binding_8"/>
    <property type="match status" value="1"/>
</dbReference>
<dbReference type="GO" id="GO:0004506">
    <property type="term" value="F:squalene monooxygenase activity"/>
    <property type="evidence" value="ECO:0007669"/>
    <property type="project" value="UniProtKB-UniRule"/>
</dbReference>
<evidence type="ECO:0000259" key="15">
    <source>
        <dbReference type="Pfam" id="PF08491"/>
    </source>
</evidence>
<comment type="cofactor">
    <cofactor evidence="1 13">
        <name>FAD</name>
        <dbReference type="ChEBI" id="CHEBI:57692"/>
    </cofactor>
</comment>
<evidence type="ECO:0000313" key="16">
    <source>
        <dbReference type="EMBL" id="KAK5581840.1"/>
    </source>
</evidence>
<feature type="domain" description="Squalene epoxidase" evidence="15">
    <location>
        <begin position="196"/>
        <end position="460"/>
    </location>
</feature>
<comment type="function">
    <text evidence="13">Catalyzes the stereospecific oxidation of squalene to (S)-2,3-epoxysqualene, and is considered to be a rate-limiting enzyme in steroid biosynthesis.</text>
</comment>
<dbReference type="Pfam" id="PF08491">
    <property type="entry name" value="SE"/>
    <property type="match status" value="1"/>
</dbReference>
<evidence type="ECO:0000256" key="14">
    <source>
        <dbReference type="SAM" id="MobiDB-lite"/>
    </source>
</evidence>
<keyword evidence="7" id="KW-0256">Endoplasmic reticulum</keyword>
<organism evidence="16 17">
    <name type="scientific">Dictyostelium firmibasis</name>
    <dbReference type="NCBI Taxonomy" id="79012"/>
    <lineage>
        <taxon>Eukaryota</taxon>
        <taxon>Amoebozoa</taxon>
        <taxon>Evosea</taxon>
        <taxon>Eumycetozoa</taxon>
        <taxon>Dictyostelia</taxon>
        <taxon>Dictyosteliales</taxon>
        <taxon>Dictyosteliaceae</taxon>
        <taxon>Dictyostelium</taxon>
    </lineage>
</organism>
<dbReference type="PANTHER" id="PTHR10835">
    <property type="entry name" value="SQUALENE MONOOXYGENASE"/>
    <property type="match status" value="1"/>
</dbReference>
<sequence>MEDIQFENEVDNKVFDIIVVGAGVAGSAFAYSLGKAGKRVLCIERDLSEPDRIVGELMQPGGVKALRELGMEDCLDGIDSSLVFGYGIFKQGKGTKLSYPKDSNGAIINGFSFHHGRFIQKLRLKASSCENVFMVEGTVSSLIEEDGIIKGVTYIESKKKDTSNNENKENSDENNSSNNNNNTTGTNKDIINEVRAPLTVVCDGCFSNLRKALVPENQPLLTSTFVGLIIKGVQLPFQCHGHVFLVDPAPILMYRIGSDEIRVLVDIPFKCPPNSELKEYLETVTAPQLPESLRESFLYALRNSPLKKMPNSRLPPNPTPKPGVLMIGDSWNMRHPLTGSGMTVCLSDCVILSKLITQSQPSINFTDRVSMEKLLQKFTTQRKPLASTLNVLAGALYKVFSASNEHLRKACLGYLSLGGEFSAGPVALLSGLKPKPHILAMHFFAVAFYGVIKNIFPFPTPARIRRCFQILCAASDIVVPLLRSEGVLKYIQNICIILRLTK</sequence>